<feature type="domain" description="ABC transmembrane type-1" evidence="13">
    <location>
        <begin position="28"/>
        <end position="310"/>
    </location>
</feature>
<comment type="caution">
    <text evidence="14">The sequence shown here is derived from an EMBL/GenBank/DDBJ whole genome shotgun (WGS) entry which is preliminary data.</text>
</comment>
<dbReference type="InterPro" id="IPR027417">
    <property type="entry name" value="P-loop_NTPase"/>
</dbReference>
<keyword evidence="2" id="KW-0813">Transport</keyword>
<dbReference type="Proteomes" id="UP000037600">
    <property type="component" value="Unassembled WGS sequence"/>
</dbReference>
<evidence type="ECO:0000256" key="7">
    <source>
        <dbReference type="ARBA" id="ARBA00022967"/>
    </source>
</evidence>
<dbReference type="InterPro" id="IPR003439">
    <property type="entry name" value="ABC_transporter-like_ATP-bd"/>
</dbReference>
<evidence type="ECO:0000256" key="6">
    <source>
        <dbReference type="ARBA" id="ARBA00022840"/>
    </source>
</evidence>
<dbReference type="PATRIC" id="fig|1513271.3.peg.3620"/>
<keyword evidence="4 11" id="KW-0812">Transmembrane</keyword>
<sequence>MTNTQKSSSDPVFLRLLGYVKHYRIGFIAAILGMIAYSSIDIFFYSQIQTFIDNGLVDKDYELIYMMGIAVPFVFLARGIANFIATYSLNWVGTRVVARLRQDVFTHMMKLPVPFHDENSTGDLISKITYDIAQVQQASSKALMTLVREGAFVIGLVAYMFYLSWQLSAIFLLIGPLVAVIVTFVSKRFRMVSKKLQQAAGGVTTVSEQMLNGHKVVVMNNAQQTEFEKFSEVNNLSRQQQMKMVSTTAVSVSVIQIIASLALSVVLIIASNPEFMETLTAGTFTTIITFMMTLLRPLKLLTTVNSEFQRGMAACASVFELLDEKTEKDKGKLEVERVAGEIKFDNLTFTYATKDEPALNSVNLHIPAGKTFALVGQSGSGKSTIVSLLTRFYDYQSGVIEIDGHKITDYSLSSLRDQFALVSQQVILFNDTIANNIAYGIDGVTREQVEQAADAAYVTEFTNGLPEGLDTEIGENGVSLSGGQRQRVTIARAILKNAPILILDEATSALDTESERRIQMALDELSENRTVIVIAHRLSTIENADSIVVMSQGKIVEQGSHAELLQKQGFYHQIHSLQFSTEV</sequence>
<dbReference type="GO" id="GO:0005886">
    <property type="term" value="C:plasma membrane"/>
    <property type="evidence" value="ECO:0007669"/>
    <property type="project" value="UniProtKB-SubCell"/>
</dbReference>
<dbReference type="AlphaFoldDB" id="A0A0J8GT06"/>
<comment type="subcellular location">
    <subcellularLocation>
        <location evidence="1">Cell membrane</location>
        <topology evidence="1">Multi-pass membrane protein</topology>
    </subcellularLocation>
</comment>
<dbReference type="Gene3D" id="1.20.1560.10">
    <property type="entry name" value="ABC transporter type 1, transmembrane domain"/>
    <property type="match status" value="1"/>
</dbReference>
<evidence type="ECO:0000256" key="5">
    <source>
        <dbReference type="ARBA" id="ARBA00022741"/>
    </source>
</evidence>
<dbReference type="STRING" id="1513271.XM47_17665"/>
<dbReference type="SMART" id="SM00382">
    <property type="entry name" value="AAA"/>
    <property type="match status" value="1"/>
</dbReference>
<dbReference type="InterPro" id="IPR039421">
    <property type="entry name" value="Type_1_exporter"/>
</dbReference>
<dbReference type="NCBIfam" id="TIGR02203">
    <property type="entry name" value="MsbA_lipidA"/>
    <property type="match status" value="1"/>
</dbReference>
<dbReference type="PROSITE" id="PS50893">
    <property type="entry name" value="ABC_TRANSPORTER_2"/>
    <property type="match status" value="1"/>
</dbReference>
<feature type="transmembrane region" description="Helical" evidence="11">
    <location>
        <begin position="64"/>
        <end position="85"/>
    </location>
</feature>
<dbReference type="GO" id="GO:0034040">
    <property type="term" value="F:ATPase-coupled lipid transmembrane transporter activity"/>
    <property type="evidence" value="ECO:0007669"/>
    <property type="project" value="InterPro"/>
</dbReference>
<dbReference type="InterPro" id="IPR003593">
    <property type="entry name" value="AAA+_ATPase"/>
</dbReference>
<evidence type="ECO:0000256" key="8">
    <source>
        <dbReference type="ARBA" id="ARBA00022989"/>
    </source>
</evidence>
<dbReference type="CDD" id="cd18552">
    <property type="entry name" value="ABC_6TM_MsbA_like"/>
    <property type="match status" value="1"/>
</dbReference>
<dbReference type="InterPro" id="IPR011917">
    <property type="entry name" value="ABC_transpr_lipidA"/>
</dbReference>
<dbReference type="CDD" id="cd03251">
    <property type="entry name" value="ABCC_MsbA"/>
    <property type="match status" value="1"/>
</dbReference>
<feature type="transmembrane region" description="Helical" evidence="11">
    <location>
        <begin position="169"/>
        <end position="186"/>
    </location>
</feature>
<keyword evidence="15" id="KW-1185">Reference proteome</keyword>
<dbReference type="GO" id="GO:0015421">
    <property type="term" value="F:ABC-type oligopeptide transporter activity"/>
    <property type="evidence" value="ECO:0007669"/>
    <property type="project" value="TreeGrafter"/>
</dbReference>
<keyword evidence="10 11" id="KW-0472">Membrane</keyword>
<feature type="transmembrane region" description="Helical" evidence="11">
    <location>
        <begin position="25"/>
        <end position="44"/>
    </location>
</feature>
<evidence type="ECO:0000256" key="2">
    <source>
        <dbReference type="ARBA" id="ARBA00022448"/>
    </source>
</evidence>
<dbReference type="PROSITE" id="PS50929">
    <property type="entry name" value="ABC_TM1F"/>
    <property type="match status" value="1"/>
</dbReference>
<evidence type="ECO:0000256" key="1">
    <source>
        <dbReference type="ARBA" id="ARBA00004651"/>
    </source>
</evidence>
<dbReference type="SUPFAM" id="SSF90123">
    <property type="entry name" value="ABC transporter transmembrane region"/>
    <property type="match status" value="1"/>
</dbReference>
<dbReference type="InterPro" id="IPR036640">
    <property type="entry name" value="ABC1_TM_sf"/>
</dbReference>
<keyword evidence="5" id="KW-0547">Nucleotide-binding</keyword>
<dbReference type="Pfam" id="PF00005">
    <property type="entry name" value="ABC_tran"/>
    <property type="match status" value="1"/>
</dbReference>
<dbReference type="RefSeq" id="WP_048695531.1">
    <property type="nucleotide sequence ID" value="NZ_KQ130510.1"/>
</dbReference>
<gene>
    <name evidence="14" type="ORF">XM47_17665</name>
</gene>
<keyword evidence="6 14" id="KW-0067">ATP-binding</keyword>
<reference evidence="14 15" key="1">
    <citation type="submission" date="2015-04" db="EMBL/GenBank/DDBJ databases">
        <title>Draft Genome Sequence of the Novel Agar-Digesting Marine Bacterium Q1.</title>
        <authorList>
            <person name="Li Y."/>
            <person name="Li D."/>
            <person name="Chen G."/>
            <person name="Du Z."/>
        </authorList>
    </citation>
    <scope>NUCLEOTIDE SEQUENCE [LARGE SCALE GENOMIC DNA]</scope>
    <source>
        <strain evidence="14 15">Q1</strain>
    </source>
</reference>
<keyword evidence="8 11" id="KW-1133">Transmembrane helix</keyword>
<accession>A0A0J8GT06</accession>
<evidence type="ECO:0000256" key="11">
    <source>
        <dbReference type="SAM" id="Phobius"/>
    </source>
</evidence>
<dbReference type="GO" id="GO:0005524">
    <property type="term" value="F:ATP binding"/>
    <property type="evidence" value="ECO:0007669"/>
    <property type="project" value="UniProtKB-KW"/>
</dbReference>
<dbReference type="Pfam" id="PF00664">
    <property type="entry name" value="ABC_membrane"/>
    <property type="match status" value="1"/>
</dbReference>
<dbReference type="SUPFAM" id="SSF52540">
    <property type="entry name" value="P-loop containing nucleoside triphosphate hydrolases"/>
    <property type="match status" value="1"/>
</dbReference>
<dbReference type="InterPro" id="IPR017871">
    <property type="entry name" value="ABC_transporter-like_CS"/>
</dbReference>
<evidence type="ECO:0000256" key="3">
    <source>
        <dbReference type="ARBA" id="ARBA00022475"/>
    </source>
</evidence>
<organism evidence="14 15">
    <name type="scientific">Catenovulum maritimum</name>
    <dbReference type="NCBI Taxonomy" id="1513271"/>
    <lineage>
        <taxon>Bacteria</taxon>
        <taxon>Pseudomonadati</taxon>
        <taxon>Pseudomonadota</taxon>
        <taxon>Gammaproteobacteria</taxon>
        <taxon>Alteromonadales</taxon>
        <taxon>Alteromonadaceae</taxon>
        <taxon>Catenovulum</taxon>
    </lineage>
</organism>
<keyword evidence="9" id="KW-0445">Lipid transport</keyword>
<evidence type="ECO:0000256" key="10">
    <source>
        <dbReference type="ARBA" id="ARBA00023136"/>
    </source>
</evidence>
<evidence type="ECO:0000256" key="4">
    <source>
        <dbReference type="ARBA" id="ARBA00022692"/>
    </source>
</evidence>
<keyword evidence="3" id="KW-1003">Cell membrane</keyword>
<evidence type="ECO:0000259" key="13">
    <source>
        <dbReference type="PROSITE" id="PS50929"/>
    </source>
</evidence>
<feature type="domain" description="ABC transporter" evidence="12">
    <location>
        <begin position="342"/>
        <end position="577"/>
    </location>
</feature>
<dbReference type="PANTHER" id="PTHR43394">
    <property type="entry name" value="ATP-DEPENDENT PERMEASE MDL1, MITOCHONDRIAL"/>
    <property type="match status" value="1"/>
</dbReference>
<dbReference type="PANTHER" id="PTHR43394:SF1">
    <property type="entry name" value="ATP-BINDING CASSETTE SUB-FAMILY B MEMBER 10, MITOCHONDRIAL"/>
    <property type="match status" value="1"/>
</dbReference>
<dbReference type="OrthoDB" id="9806127at2"/>
<evidence type="ECO:0000259" key="12">
    <source>
        <dbReference type="PROSITE" id="PS50893"/>
    </source>
</evidence>
<dbReference type="PROSITE" id="PS00211">
    <property type="entry name" value="ABC_TRANSPORTER_1"/>
    <property type="match status" value="1"/>
</dbReference>
<dbReference type="InterPro" id="IPR011527">
    <property type="entry name" value="ABC1_TM_dom"/>
</dbReference>
<name>A0A0J8GT06_9ALTE</name>
<evidence type="ECO:0000313" key="15">
    <source>
        <dbReference type="Proteomes" id="UP000037600"/>
    </source>
</evidence>
<dbReference type="GO" id="GO:0016887">
    <property type="term" value="F:ATP hydrolysis activity"/>
    <property type="evidence" value="ECO:0007669"/>
    <property type="project" value="InterPro"/>
</dbReference>
<dbReference type="Gene3D" id="3.40.50.300">
    <property type="entry name" value="P-loop containing nucleotide triphosphate hydrolases"/>
    <property type="match status" value="1"/>
</dbReference>
<keyword evidence="7" id="KW-1278">Translocase</keyword>
<proteinExistence type="predicted"/>
<evidence type="ECO:0000313" key="14">
    <source>
        <dbReference type="EMBL" id="KMT63838.1"/>
    </source>
</evidence>
<evidence type="ECO:0000256" key="9">
    <source>
        <dbReference type="ARBA" id="ARBA00023055"/>
    </source>
</evidence>
<feature type="transmembrane region" description="Helical" evidence="11">
    <location>
        <begin position="146"/>
        <end position="163"/>
    </location>
</feature>
<dbReference type="EMBL" id="LAZL01000040">
    <property type="protein sequence ID" value="KMT63838.1"/>
    <property type="molecule type" value="Genomic_DNA"/>
</dbReference>
<protein>
    <submittedName>
        <fullName evidence="14">Lipid transporter ATP-binding/permease</fullName>
    </submittedName>
</protein>
<feature type="transmembrane region" description="Helical" evidence="11">
    <location>
        <begin position="248"/>
        <end position="269"/>
    </location>
</feature>
<dbReference type="FunFam" id="3.40.50.300:FF:000140">
    <property type="entry name" value="Lipid A export ATP-binding/permease protein MsbA"/>
    <property type="match status" value="1"/>
</dbReference>